<dbReference type="RefSeq" id="WP_275111101.1">
    <property type="nucleotide sequence ID" value="NZ_JAKJSC010000005.1"/>
</dbReference>
<dbReference type="InterPro" id="IPR023485">
    <property type="entry name" value="Ptyr_pPase"/>
</dbReference>
<dbReference type="SMART" id="SM00226">
    <property type="entry name" value="LMWPc"/>
    <property type="match status" value="1"/>
</dbReference>
<dbReference type="SUPFAM" id="SSF52788">
    <property type="entry name" value="Phosphotyrosine protein phosphatases I"/>
    <property type="match status" value="1"/>
</dbReference>
<evidence type="ECO:0000256" key="1">
    <source>
        <dbReference type="ARBA" id="ARBA00022849"/>
    </source>
</evidence>
<dbReference type="Gene3D" id="3.40.50.2300">
    <property type="match status" value="1"/>
</dbReference>
<comment type="caution">
    <text evidence="3">The sequence shown here is derived from an EMBL/GenBank/DDBJ whole genome shotgun (WGS) entry which is preliminary data.</text>
</comment>
<proteinExistence type="predicted"/>
<reference evidence="3 4" key="1">
    <citation type="submission" date="2022-01" db="EMBL/GenBank/DDBJ databases">
        <title>Labilibaculum sp. nov, a marine bacterium isolated from Antarctica.</title>
        <authorList>
            <person name="Dai W."/>
        </authorList>
    </citation>
    <scope>NUCLEOTIDE SEQUENCE [LARGE SCALE GENOMIC DNA]</scope>
    <source>
        <strain evidence="3 4">DW002</strain>
    </source>
</reference>
<organism evidence="3 4">
    <name type="scientific">Paralabilibaculum antarcticum</name>
    <dbReference type="NCBI Taxonomy" id="2912572"/>
    <lineage>
        <taxon>Bacteria</taxon>
        <taxon>Pseudomonadati</taxon>
        <taxon>Bacteroidota</taxon>
        <taxon>Bacteroidia</taxon>
        <taxon>Marinilabiliales</taxon>
        <taxon>Marinifilaceae</taxon>
        <taxon>Paralabilibaculum</taxon>
    </lineage>
</organism>
<dbReference type="PANTHER" id="PTHR43428">
    <property type="entry name" value="ARSENATE REDUCTASE"/>
    <property type="match status" value="1"/>
</dbReference>
<accession>A0ABT5VYA3</accession>
<dbReference type="InterPro" id="IPR036196">
    <property type="entry name" value="Ptyr_pPase_sf"/>
</dbReference>
<evidence type="ECO:0000313" key="4">
    <source>
        <dbReference type="Proteomes" id="UP001528920"/>
    </source>
</evidence>
<keyword evidence="1" id="KW-0059">Arsenical resistance</keyword>
<dbReference type="EMBL" id="JAKJSC010000005">
    <property type="protein sequence ID" value="MDE5419772.1"/>
    <property type="molecule type" value="Genomic_DNA"/>
</dbReference>
<dbReference type="Proteomes" id="UP001528920">
    <property type="component" value="Unassembled WGS sequence"/>
</dbReference>
<feature type="domain" description="Phosphotyrosine protein phosphatase I" evidence="2">
    <location>
        <begin position="2"/>
        <end position="135"/>
    </location>
</feature>
<keyword evidence="4" id="KW-1185">Reference proteome</keyword>
<gene>
    <name evidence="3" type="ORF">L3049_17395</name>
</gene>
<evidence type="ECO:0000313" key="3">
    <source>
        <dbReference type="EMBL" id="MDE5419772.1"/>
    </source>
</evidence>
<dbReference type="Pfam" id="PF01451">
    <property type="entry name" value="LMWPc"/>
    <property type="match status" value="1"/>
</dbReference>
<protein>
    <recommendedName>
        <fullName evidence="2">Phosphotyrosine protein phosphatase I domain-containing protein</fullName>
    </recommendedName>
</protein>
<sequence length="141" mass="15936">MKKVLILSSKNEARSHMAEKWLKYYGKKHLEVVSAGLEKGIINVMAQKAMAEAVMDIPEYKAKSISAFQDTNFDFVLCFDAKVKENMIELNGNPEVLLFELPDPAKVEGDKEVRQQAYNAICNAVEDICFGFVQDRFQIVA</sequence>
<name>A0ABT5VYA3_9BACT</name>
<dbReference type="PANTHER" id="PTHR43428:SF1">
    <property type="entry name" value="ARSENATE REDUCTASE"/>
    <property type="match status" value="1"/>
</dbReference>
<evidence type="ECO:0000259" key="2">
    <source>
        <dbReference type="SMART" id="SM00226"/>
    </source>
</evidence>